<dbReference type="RefSeq" id="WP_109624276.1">
    <property type="nucleotide sequence ID" value="NZ_JANKBI010000001.1"/>
</dbReference>
<proteinExistence type="predicted"/>
<keyword evidence="2" id="KW-1185">Reference proteome</keyword>
<evidence type="ECO:0000313" key="2">
    <source>
        <dbReference type="Proteomes" id="UP000245412"/>
    </source>
</evidence>
<reference evidence="1 2" key="1">
    <citation type="submission" date="2018-05" db="EMBL/GenBank/DDBJ databases">
        <authorList>
            <person name="Goeker M."/>
            <person name="Huntemann M."/>
            <person name="Clum A."/>
            <person name="Pillay M."/>
            <person name="Palaniappan K."/>
            <person name="Varghese N."/>
            <person name="Mikhailova N."/>
            <person name="Stamatis D."/>
            <person name="Reddy T."/>
            <person name="Daum C."/>
            <person name="Shapiro N."/>
            <person name="Ivanova N."/>
            <person name="Kyrpides N."/>
            <person name="Woyke T."/>
        </authorList>
    </citation>
    <scope>NUCLEOTIDE SEQUENCE [LARGE SCALE GENOMIC DNA]</scope>
    <source>
        <strain evidence="1 2">DSM 26524</strain>
    </source>
</reference>
<comment type="caution">
    <text evidence="1">The sequence shown here is derived from an EMBL/GenBank/DDBJ whole genome shotgun (WGS) entry which is preliminary data.</text>
</comment>
<organism evidence="1 2">
    <name type="scientific">Murimonas intestini</name>
    <dbReference type="NCBI Taxonomy" id="1337051"/>
    <lineage>
        <taxon>Bacteria</taxon>
        <taxon>Bacillati</taxon>
        <taxon>Bacillota</taxon>
        <taxon>Clostridia</taxon>
        <taxon>Lachnospirales</taxon>
        <taxon>Lachnospiraceae</taxon>
        <taxon>Murimonas</taxon>
    </lineage>
</organism>
<name>A0AB73T9H6_9FIRM</name>
<protein>
    <submittedName>
        <fullName evidence="1">Uncharacterized protein DUF4317</fullName>
    </submittedName>
</protein>
<evidence type="ECO:0000313" key="1">
    <source>
        <dbReference type="EMBL" id="PWJ78831.1"/>
    </source>
</evidence>
<dbReference type="Proteomes" id="UP000245412">
    <property type="component" value="Unassembled WGS sequence"/>
</dbReference>
<accession>A0AB73T9H6</accession>
<dbReference type="EMBL" id="QGGY01000001">
    <property type="protein sequence ID" value="PWJ78831.1"/>
    <property type="molecule type" value="Genomic_DNA"/>
</dbReference>
<gene>
    <name evidence="1" type="ORF">C7383_101200</name>
</gene>
<sequence>MNKKEISEIKKLLTPNKSVFTRICGCYVDAEKNQKTKLKEAFLSLLEEEAFKYFAIFKKTLSGTIGRNLINMEFPLDQEMGDGTQTFLLKLRDTELKDDDLIEEFYQKVMETYLYPENYYIILVHGAYDVPGRASDNLDMDDASDYVYNFVLCSICPVKLSKPGLCYNIDTNQIENRIQDWIVETPDVGFLFPAFNDRNTDVHGLLYYAKNPEILQEEFIDQFLGCRIPLSAKTQKETFQTIIEETLDRSCDFDTVMSIQENLNELLEERKEDPEPVTLDKVEVKRLLANSGVANERLEEFDTHYEAAADEKTSFIAANVASVRSYEIKTPDVVIKVSPDKAQLVEHREIDGIPYILIKATDQVEINGIAVKSSVNGAEG</sequence>
<dbReference type="InterPro" id="IPR025466">
    <property type="entry name" value="DUF4317"/>
</dbReference>
<dbReference type="Pfam" id="PF14199">
    <property type="entry name" value="DUF4317"/>
    <property type="match status" value="1"/>
</dbReference>
<dbReference type="AlphaFoldDB" id="A0AB73T9H6"/>